<organism evidence="4 5">
    <name type="scientific">Campylobacter concisus</name>
    <dbReference type="NCBI Taxonomy" id="199"/>
    <lineage>
        <taxon>Bacteria</taxon>
        <taxon>Pseudomonadati</taxon>
        <taxon>Campylobacterota</taxon>
        <taxon>Epsilonproteobacteria</taxon>
        <taxon>Campylobacterales</taxon>
        <taxon>Campylobacteraceae</taxon>
        <taxon>Campylobacter</taxon>
    </lineage>
</organism>
<gene>
    <name evidence="4" type="ORF">B9N62_02710</name>
</gene>
<feature type="domain" description="Tip attachment protein J" evidence="2">
    <location>
        <begin position="507"/>
        <end position="613"/>
    </location>
</feature>
<feature type="transmembrane region" description="Helical" evidence="1">
    <location>
        <begin position="113"/>
        <end position="134"/>
    </location>
</feature>
<dbReference type="AlphaFoldDB" id="A0A1Y5MTB7"/>
<comment type="caution">
    <text evidence="4">The sequence shown here is derived from an EMBL/GenBank/DDBJ whole genome shotgun (WGS) entry which is preliminary data.</text>
</comment>
<evidence type="ECO:0000259" key="2">
    <source>
        <dbReference type="Pfam" id="PF13550"/>
    </source>
</evidence>
<dbReference type="InterPro" id="IPR055385">
    <property type="entry name" value="GpJ_HDII-ins2"/>
</dbReference>
<feature type="transmembrane region" description="Helical" evidence="1">
    <location>
        <begin position="82"/>
        <end position="107"/>
    </location>
</feature>
<sequence>MTENKIITYNNVLNPLDRTILASGEYKNIDEVLKELKYDNEIYDLVISKNSVIQSGFFELENGDVVNIAIVPKGGGGGGKKILGIVASIAIAIAAPYAAAGMLGTVIGGTGAMAAGLGTYALAAGIAVAGNLLLSAIMPKPSMPGFDRMDFKNSNTYGWNKPTNQAMQAQVVPKVFGTHKITPPLIASHIISDGDKQYFNGLYALNDGEIKDIREIKINDEPIENFKGVTYEIRNGLNNQNIISNFNDTSYDKNIGKKLNPDLSYSLAQTDGNFVTSLSVTLVFPRGLYYANDKGGLDGYSVNVRVEYSADGKNWTPITGQTISAAQTSTFRRVFRVGNLPPNKYNIRAKFETAPNTGSRYASDCFLEYVTETVSDDFIYPKTALLAIRALATDQLNGGAPRISAVVTANSDNPSHICRKILEDSGVESSRIMPSFNEWANFCEEKSLRCNIVFDSELSVRKALDTVSLLGRASVLQAGSKFDVIIEKAGLIPAQSFLFGMGNILSDTFKQNFLPLVDRANFIEITYYDKNKDYEPSVVSVGQIAAGNSRVSNKSSVTLVGCTDEAQARAYGRFTLNCNRYLTETIEFEADKDSLVCRYGDIIKVSHDTPQYGFSGRLLEDSGADFVILDRDLDTVGGVKYAIQIKNDVNEIKEFEILEILAPNKLRLNLNGSVFRKYDNYAFGEINKASKLYRILKIATSGEFTRHITAIEYNEDIYDDRENISVTDYSSLGVRNLRISEYLKYDTAKNIKTMLVLAWSGDSLFYFVTYKSASEERTIKVFNSAFEFEAKEGETYEITVKDGVGNSASKTYNVLGKLYPPGPVENLKAVELMDDWALSWSYDDSPLDFKEFHIYKDGVFLETTQALNFVTPITGISVIYDIYAVDTSGVKSAISSVTAITASLENVNSVNTFYENDALNIVWGEINSLDRKIGYEIRRGEVWDNSQLIAVTSDTSARIFNSGTYQIAAFYVTSGGAKIMSATPTTFIVDEANTLEKNVIFKSVEHKTWIGAKKGAANSDGELTLDGLGLFDDTLNVDNAPSFDAPFGFTSRGIYDSANVCTLDAPASCKITSSLKYSGLNILNDFDTAPSVDDLINFDGFKNEDISAIEQIALSIDGANFSEYKIFRNGVSYLAKAFKMRLVLSSKNIFSSPTVSEYSYEIDVPDKFESGSAQSAASGVINIAYKTYFSTAPKVQITILDAVAGDDAILSNQTKGGFMIKIIDKNGIAVVREFNYFVKGY</sequence>
<dbReference type="RefSeq" id="WP_087584267.1">
    <property type="nucleotide sequence ID" value="NZ_CABMKR010000004.1"/>
</dbReference>
<dbReference type="PANTHER" id="PTHR36251">
    <property type="entry name" value="FELS-1 PROPHAGE HOST SPECIFICITY PROTEIN-RELATED"/>
    <property type="match status" value="1"/>
</dbReference>
<evidence type="ECO:0000313" key="4">
    <source>
        <dbReference type="EMBL" id="OUT11846.1"/>
    </source>
</evidence>
<dbReference type="Pfam" id="PF13550">
    <property type="entry name" value="Phage-tail_3"/>
    <property type="match status" value="1"/>
</dbReference>
<accession>A0A1Y5MTB7</accession>
<evidence type="ECO:0000256" key="1">
    <source>
        <dbReference type="SAM" id="Phobius"/>
    </source>
</evidence>
<dbReference type="PANTHER" id="PTHR36251:SF2">
    <property type="entry name" value="GIFSY-2 PROPHAGE HOST SPECIFICITY PROTEIN J, PHAGE LAMBDA"/>
    <property type="match status" value="1"/>
</dbReference>
<proteinExistence type="predicted"/>
<keyword evidence="1" id="KW-0812">Transmembrane</keyword>
<dbReference type="InterPro" id="IPR032876">
    <property type="entry name" value="J_dom"/>
</dbReference>
<dbReference type="Pfam" id="PF24801">
    <property type="entry name" value="FNIII-A_GpJ"/>
    <property type="match status" value="1"/>
</dbReference>
<dbReference type="EMBL" id="NDYO01000004">
    <property type="protein sequence ID" value="OUT11846.1"/>
    <property type="molecule type" value="Genomic_DNA"/>
</dbReference>
<dbReference type="Proteomes" id="UP000195967">
    <property type="component" value="Unassembled WGS sequence"/>
</dbReference>
<reference evidence="4 5" key="1">
    <citation type="submission" date="2017-04" db="EMBL/GenBank/DDBJ databases">
        <title>Complete genome of Campylobacter concisus ATCC 33237T and draft genomes for an additional eight well characterized C. concisus strains.</title>
        <authorList>
            <person name="Cornelius A.J."/>
            <person name="Miller W.G."/>
            <person name="Lastovica A.J."/>
            <person name="On S.L."/>
            <person name="French N.P."/>
            <person name="Vandenberg O."/>
            <person name="Biggs P.J."/>
        </authorList>
    </citation>
    <scope>NUCLEOTIDE SEQUENCE [LARGE SCALE GENOMIC DNA]</scope>
    <source>
        <strain evidence="4 5">Lasto28.99</strain>
    </source>
</reference>
<feature type="domain" description="Tip attachment protein J HDII-ins2" evidence="3">
    <location>
        <begin position="254"/>
        <end position="374"/>
    </location>
</feature>
<protein>
    <submittedName>
        <fullName evidence="4">Uncharacterized protein</fullName>
    </submittedName>
</protein>
<name>A0A1Y5MTB7_9BACT</name>
<dbReference type="InterPro" id="IPR053171">
    <property type="entry name" value="Viral_Tip_Attach_Protein"/>
</dbReference>
<keyword evidence="1" id="KW-0472">Membrane</keyword>
<keyword evidence="1" id="KW-1133">Transmembrane helix</keyword>
<evidence type="ECO:0000259" key="3">
    <source>
        <dbReference type="Pfam" id="PF24801"/>
    </source>
</evidence>
<evidence type="ECO:0000313" key="5">
    <source>
        <dbReference type="Proteomes" id="UP000195967"/>
    </source>
</evidence>